<reference evidence="3" key="1">
    <citation type="journal article" date="2012" name="Nature">
        <title>The tomato genome sequence provides insights into fleshy fruit evolution.</title>
        <authorList>
            <consortium name="Tomato Genome Consortium"/>
        </authorList>
    </citation>
    <scope>NUCLEOTIDE SEQUENCE [LARGE SCALE GENOMIC DNA]</scope>
    <source>
        <strain evidence="3">cv. Heinz 1706</strain>
    </source>
</reference>
<reference evidence="3" key="2">
    <citation type="submission" date="2019-01" db="UniProtKB">
        <authorList>
            <consortium name="EnsemblPlants"/>
        </authorList>
    </citation>
    <scope>IDENTIFICATION</scope>
    <source>
        <strain evidence="3">cv. Heinz 1706</strain>
    </source>
</reference>
<organism evidence="3">
    <name type="scientific">Solanum lycopersicum</name>
    <name type="common">Tomato</name>
    <name type="synonym">Lycopersicon esculentum</name>
    <dbReference type="NCBI Taxonomy" id="4081"/>
    <lineage>
        <taxon>Eukaryota</taxon>
        <taxon>Viridiplantae</taxon>
        <taxon>Streptophyta</taxon>
        <taxon>Embryophyta</taxon>
        <taxon>Tracheophyta</taxon>
        <taxon>Spermatophyta</taxon>
        <taxon>Magnoliopsida</taxon>
        <taxon>eudicotyledons</taxon>
        <taxon>Gunneridae</taxon>
        <taxon>Pentapetalae</taxon>
        <taxon>asterids</taxon>
        <taxon>lamiids</taxon>
        <taxon>Solanales</taxon>
        <taxon>Solanaceae</taxon>
        <taxon>Solanoideae</taxon>
        <taxon>Solaneae</taxon>
        <taxon>Solanum</taxon>
        <taxon>Solanum subgen. Lycopersicon</taxon>
    </lineage>
</organism>
<dbReference type="AlphaFoldDB" id="A0A3Q7G1W1"/>
<feature type="compositionally biased region" description="Acidic residues" evidence="1">
    <location>
        <begin position="179"/>
        <end position="189"/>
    </location>
</feature>
<keyword evidence="4" id="KW-1185">Reference proteome</keyword>
<feature type="compositionally biased region" description="Basic and acidic residues" evidence="1">
    <location>
        <begin position="256"/>
        <end position="265"/>
    </location>
</feature>
<sequence>MITDCSDVDVDKLSYFEFVDIVKEIGYNCAASVVYIKPPKSRHVEVKSDRDIMGIAPKLTNEDIVELYVTHLVEEDVVAPPAIEYLNDVGGVDDVGGKSNATFNKESSQTFQDNEGLGFEEPAQPIVGEELSEVFGRNSTCAGEELCRASASAGEELGRTSTSAGEELEVESDWKSETEESDDSDNADLLDEGEDEYAATAIDVPSATGGVKRQKMVGMGILHTQNDFTIHNPRMSMNTSIVTGNLGHHKPRSGLKWKEKDVVTQ</sequence>
<evidence type="ECO:0000259" key="2">
    <source>
        <dbReference type="Pfam" id="PF26130"/>
    </source>
</evidence>
<accession>A0A3Q7G1W1</accession>
<evidence type="ECO:0000256" key="1">
    <source>
        <dbReference type="SAM" id="MobiDB-lite"/>
    </source>
</evidence>
<name>A0A3Q7G1W1_SOLLC</name>
<dbReference type="PaxDb" id="4081-Solyc04g051790.1.1"/>
<dbReference type="EnsemblPlants" id="Solyc04g051785.1.1">
    <property type="protein sequence ID" value="Solyc04g051785.1.1"/>
    <property type="gene ID" value="Solyc04g051785.1"/>
</dbReference>
<feature type="region of interest" description="Disordered" evidence="1">
    <location>
        <begin position="151"/>
        <end position="189"/>
    </location>
</feature>
<dbReference type="OMA" id="IVEVYIC"/>
<proteinExistence type="predicted"/>
<feature type="domain" description="PB1-like" evidence="2">
    <location>
        <begin position="3"/>
        <end position="71"/>
    </location>
</feature>
<evidence type="ECO:0000313" key="3">
    <source>
        <dbReference type="EnsemblPlants" id="Solyc04g051785.1.1"/>
    </source>
</evidence>
<dbReference type="Gramene" id="Solyc04g051785.1.1">
    <property type="protein sequence ID" value="Solyc04g051785.1.1"/>
    <property type="gene ID" value="Solyc04g051785.1"/>
</dbReference>
<dbReference type="Pfam" id="PF26130">
    <property type="entry name" value="PB1-like"/>
    <property type="match status" value="1"/>
</dbReference>
<dbReference type="InParanoid" id="A0A3Q7G1W1"/>
<dbReference type="InterPro" id="IPR058594">
    <property type="entry name" value="PB1-like_dom_pln"/>
</dbReference>
<evidence type="ECO:0000313" key="4">
    <source>
        <dbReference type="Proteomes" id="UP000004994"/>
    </source>
</evidence>
<protein>
    <recommendedName>
        <fullName evidence="2">PB1-like domain-containing protein</fullName>
    </recommendedName>
</protein>
<dbReference type="Proteomes" id="UP000004994">
    <property type="component" value="Chromosome 4"/>
</dbReference>
<feature type="region of interest" description="Disordered" evidence="1">
    <location>
        <begin position="245"/>
        <end position="265"/>
    </location>
</feature>